<gene>
    <name evidence="1" type="ORF">OS493_000200</name>
</gene>
<sequence>MATNDAQRSRAVAFGTTLNRELLPLKVPANRFGNELALRGAPNRGPGCYDNAEVSGFIYELEGRPVCRRGYSVGARTAPRFPKPAHMDVPGPPAYQGIISKPIHFDQAFKSFNVSATRFPAINNKDHGHPGPGAYAFDAKRDRKVKFHGSFGGPQTLITSVTIKCNEFGEPDICNSCKSPPIGDYFEYKKVYLCRKCYNHHLTTGEKYTKSYLQSFDKVRDCSNIHNHEGTNARLMLKTERDLKKQRFREAYMSLYF</sequence>
<dbReference type="InterPro" id="IPR033602">
    <property type="entry name" value="CIMAP3"/>
</dbReference>
<dbReference type="GO" id="GO:0031344">
    <property type="term" value="P:regulation of cell projection organization"/>
    <property type="evidence" value="ECO:0007669"/>
    <property type="project" value="TreeGrafter"/>
</dbReference>
<dbReference type="OrthoDB" id="8189408at2759"/>
<protein>
    <submittedName>
        <fullName evidence="1">Uncharacterized protein</fullName>
    </submittedName>
</protein>
<organism evidence="1 2">
    <name type="scientific">Desmophyllum pertusum</name>
    <dbReference type="NCBI Taxonomy" id="174260"/>
    <lineage>
        <taxon>Eukaryota</taxon>
        <taxon>Metazoa</taxon>
        <taxon>Cnidaria</taxon>
        <taxon>Anthozoa</taxon>
        <taxon>Hexacorallia</taxon>
        <taxon>Scleractinia</taxon>
        <taxon>Caryophylliina</taxon>
        <taxon>Caryophylliidae</taxon>
        <taxon>Desmophyllum</taxon>
    </lineage>
</organism>
<name>A0A9X0DCA4_9CNID</name>
<dbReference type="PANTHER" id="PTHR31508">
    <property type="entry name" value="PROTEIN PITCHFORK"/>
    <property type="match status" value="1"/>
</dbReference>
<dbReference type="Proteomes" id="UP001163046">
    <property type="component" value="Unassembled WGS sequence"/>
</dbReference>
<accession>A0A9X0DCA4</accession>
<dbReference type="PANTHER" id="PTHR31508:SF2">
    <property type="entry name" value="PROTEIN PITCHFORK"/>
    <property type="match status" value="1"/>
</dbReference>
<evidence type="ECO:0000313" key="2">
    <source>
        <dbReference type="Proteomes" id="UP001163046"/>
    </source>
</evidence>
<comment type="caution">
    <text evidence="1">The sequence shown here is derived from an EMBL/GenBank/DDBJ whole genome shotgun (WGS) entry which is preliminary data.</text>
</comment>
<evidence type="ECO:0000313" key="1">
    <source>
        <dbReference type="EMBL" id="KAJ7394391.1"/>
    </source>
</evidence>
<dbReference type="AlphaFoldDB" id="A0A9X0DCA4"/>
<keyword evidence="2" id="KW-1185">Reference proteome</keyword>
<dbReference type="EMBL" id="MU825396">
    <property type="protein sequence ID" value="KAJ7394391.1"/>
    <property type="molecule type" value="Genomic_DNA"/>
</dbReference>
<proteinExistence type="predicted"/>
<dbReference type="GO" id="GO:0008092">
    <property type="term" value="F:cytoskeletal protein binding"/>
    <property type="evidence" value="ECO:0007669"/>
    <property type="project" value="TreeGrafter"/>
</dbReference>
<reference evidence="1" key="1">
    <citation type="submission" date="2023-01" db="EMBL/GenBank/DDBJ databases">
        <title>Genome assembly of the deep-sea coral Lophelia pertusa.</title>
        <authorList>
            <person name="Herrera S."/>
            <person name="Cordes E."/>
        </authorList>
    </citation>
    <scope>NUCLEOTIDE SEQUENCE</scope>
    <source>
        <strain evidence="1">USNM1676648</strain>
        <tissue evidence="1">Polyp</tissue>
    </source>
</reference>